<feature type="binding site" evidence="12">
    <location>
        <position position="1000"/>
    </location>
    <ligand>
        <name>Mg(2+)</name>
        <dbReference type="ChEBI" id="CHEBI:18420"/>
        <label>2</label>
    </ligand>
</feature>
<evidence type="ECO:0000256" key="12">
    <source>
        <dbReference type="HAMAP-Rule" id="MF_01480"/>
    </source>
</evidence>
<gene>
    <name evidence="12" type="primary">cas9</name>
    <name evidence="15" type="ORF">CCYN74_110146</name>
</gene>
<keyword evidence="7 12" id="KW-0694">RNA-binding</keyword>
<dbReference type="GO" id="GO:0051607">
    <property type="term" value="P:defense response to virus"/>
    <property type="evidence" value="ECO:0007669"/>
    <property type="project" value="UniProtKB-UniRule"/>
</dbReference>
<evidence type="ECO:0000256" key="8">
    <source>
        <dbReference type="ARBA" id="ARBA00023118"/>
    </source>
</evidence>
<evidence type="ECO:0000256" key="10">
    <source>
        <dbReference type="ARBA" id="ARBA00023211"/>
    </source>
</evidence>
<proteinExistence type="inferred from homology"/>
<evidence type="ECO:0000256" key="1">
    <source>
        <dbReference type="ARBA" id="ARBA00001946"/>
    </source>
</evidence>
<dbReference type="RefSeq" id="WP_041995871.1">
    <property type="nucleotide sequence ID" value="NZ_CDOG01000003.1"/>
</dbReference>
<keyword evidence="3 12" id="KW-0479">Metal-binding</keyword>
<keyword evidence="13" id="KW-0175">Coiled coil</keyword>
<name>A0A0B7HB18_9FLAO</name>
<keyword evidence="6 12" id="KW-0460">Magnesium</keyword>
<organism evidence="15 16">
    <name type="scientific">Capnocytophaga cynodegmi</name>
    <dbReference type="NCBI Taxonomy" id="28189"/>
    <lineage>
        <taxon>Bacteria</taxon>
        <taxon>Pseudomonadati</taxon>
        <taxon>Bacteroidota</taxon>
        <taxon>Flavobacteriia</taxon>
        <taxon>Flavobacteriales</taxon>
        <taxon>Flavobacteriaceae</taxon>
        <taxon>Capnocytophaga</taxon>
    </lineage>
</organism>
<dbReference type="Proteomes" id="UP000038083">
    <property type="component" value="Unassembled WGS sequence"/>
</dbReference>
<evidence type="ECO:0000256" key="2">
    <source>
        <dbReference type="ARBA" id="ARBA00022722"/>
    </source>
</evidence>
<evidence type="ECO:0000256" key="9">
    <source>
        <dbReference type="ARBA" id="ARBA00023125"/>
    </source>
</evidence>
<keyword evidence="8 12" id="KW-0051">Antiviral defense</keyword>
<dbReference type="EMBL" id="CDOG01000003">
    <property type="protein sequence ID" value="CEN35147.1"/>
    <property type="molecule type" value="Genomic_DNA"/>
</dbReference>
<feature type="domain" description="HNH Cas9-type" evidence="14">
    <location>
        <begin position="741"/>
        <end position="918"/>
    </location>
</feature>
<feature type="coiled-coil region" evidence="13">
    <location>
        <begin position="64"/>
        <end position="91"/>
    </location>
</feature>
<reference evidence="15 16" key="1">
    <citation type="submission" date="2015-01" db="EMBL/GenBank/DDBJ databases">
        <authorList>
            <person name="Xiang T."/>
            <person name="Song Y."/>
            <person name="Huang L."/>
            <person name="Wang B."/>
            <person name="Wu P."/>
        </authorList>
    </citation>
    <scope>NUCLEOTIDE SEQUENCE [LARGE SCALE GENOMIC DNA]</scope>
    <source>
        <strain evidence="15 16">Ccy74</strain>
    </source>
</reference>
<comment type="subunit">
    <text evidence="11 12">Monomer. Binds crRNA and tracrRNA.</text>
</comment>
<evidence type="ECO:0000256" key="3">
    <source>
        <dbReference type="ARBA" id="ARBA00022723"/>
    </source>
</evidence>
<dbReference type="InterPro" id="IPR041383">
    <property type="entry name" value="RuvC_III"/>
</dbReference>
<dbReference type="InterPro" id="IPR028629">
    <property type="entry name" value="Cas9"/>
</dbReference>
<dbReference type="OrthoDB" id="9777169at2"/>
<dbReference type="NCBIfam" id="TIGR01865">
    <property type="entry name" value="cas_Csn1"/>
    <property type="match status" value="1"/>
</dbReference>
<dbReference type="GO" id="GO:0046872">
    <property type="term" value="F:metal ion binding"/>
    <property type="evidence" value="ECO:0007669"/>
    <property type="project" value="UniProtKB-UniRule"/>
</dbReference>
<evidence type="ECO:0000256" key="11">
    <source>
        <dbReference type="ARBA" id="ARBA00046380"/>
    </source>
</evidence>
<dbReference type="Pfam" id="PF18541">
    <property type="entry name" value="RuvC_III"/>
    <property type="match status" value="1"/>
</dbReference>
<comment type="similarity">
    <text evidence="12">Belongs to the CRISPR-associated Cas9 family.</text>
</comment>
<evidence type="ECO:0000256" key="6">
    <source>
        <dbReference type="ARBA" id="ARBA00022842"/>
    </source>
</evidence>
<evidence type="ECO:0000256" key="4">
    <source>
        <dbReference type="ARBA" id="ARBA00022759"/>
    </source>
</evidence>
<feature type="binding site" evidence="12">
    <location>
        <position position="8"/>
    </location>
    <ligand>
        <name>Mg(2+)</name>
        <dbReference type="ChEBI" id="CHEBI:18420"/>
        <label>1</label>
    </ligand>
</feature>
<comment type="cofactor">
    <cofactor evidence="1 12">
        <name>Mg(2+)</name>
        <dbReference type="ChEBI" id="CHEBI:18420"/>
    </cofactor>
</comment>
<keyword evidence="9 12" id="KW-0238">DNA-binding</keyword>
<protein>
    <recommendedName>
        <fullName evidence="12">CRISPR-associated endonuclease Cas9</fullName>
        <ecNumber evidence="12">3.1.-.-</ecNumber>
    </recommendedName>
</protein>
<evidence type="ECO:0000313" key="16">
    <source>
        <dbReference type="Proteomes" id="UP000038083"/>
    </source>
</evidence>
<feature type="binding site" evidence="12">
    <location>
        <position position="737"/>
    </location>
    <ligand>
        <name>Mg(2+)</name>
        <dbReference type="ChEBI" id="CHEBI:18420"/>
        <label>2</label>
    </ligand>
</feature>
<dbReference type="GO" id="GO:0043571">
    <property type="term" value="P:maintenance of CRISPR repeat elements"/>
    <property type="evidence" value="ECO:0007669"/>
    <property type="project" value="UniProtKB-UniRule"/>
</dbReference>
<dbReference type="HAMAP" id="MF_01480">
    <property type="entry name" value="Cas9"/>
    <property type="match status" value="1"/>
</dbReference>
<feature type="binding site" evidence="12">
    <location>
        <position position="8"/>
    </location>
    <ligand>
        <name>Mg(2+)</name>
        <dbReference type="ChEBI" id="CHEBI:18420"/>
        <label>2</label>
    </ligand>
</feature>
<dbReference type="Pfam" id="PF13395">
    <property type="entry name" value="HNH_4"/>
    <property type="match status" value="1"/>
</dbReference>
<dbReference type="InterPro" id="IPR003615">
    <property type="entry name" value="HNH_nuc"/>
</dbReference>
<evidence type="ECO:0000259" key="14">
    <source>
        <dbReference type="PROSITE" id="PS51749"/>
    </source>
</evidence>
<keyword evidence="2 12" id="KW-0540">Nuclease</keyword>
<dbReference type="GO" id="GO:0003723">
    <property type="term" value="F:RNA binding"/>
    <property type="evidence" value="ECO:0007669"/>
    <property type="project" value="UniProtKB-UniRule"/>
</dbReference>
<comment type="function">
    <text evidence="12">CRISPR (clustered regularly interspaced short palindromic repeat) is an adaptive immune system that provides protection against mobile genetic elements (viruses, transposable elements and conjugative plasmids). CRISPR clusters contain spacers, sequences complementary to antecedent mobile elements, and target invading nucleic acids. CRISPR clusters are transcribed and processed into CRISPR RNA (crRNA). In type II CRISPR systems correct processing of pre-crRNA requires a trans-encoded small RNA (tracrRNA), endogenous ribonuclease 3 (rnc) and this protein. The tracrRNA serves as a guide for ribonuclease 3-aided processing of pre-crRNA. Subsequently Cas9/crRNA/tracrRNA endonucleolytically cleaves linear or circular dsDNA target complementary to the spacer; Cas9 is inactive in the absence of the 2 guide RNAs (gRNA). Cas9 recognizes the protospacer adjacent motif (PAM) in the CRISPR repeat sequences to help distinguish self versus nonself, as targets within the bacterial CRISPR locus do not have PAMs. PAM recognition is also required for catalytic activity.</text>
</comment>
<dbReference type="InterPro" id="IPR036397">
    <property type="entry name" value="RNaseH_sf"/>
</dbReference>
<keyword evidence="10" id="KW-0464">Manganese</keyword>
<evidence type="ECO:0000256" key="13">
    <source>
        <dbReference type="SAM" id="Coils"/>
    </source>
</evidence>
<dbReference type="GO" id="GO:0004519">
    <property type="term" value="F:endonuclease activity"/>
    <property type="evidence" value="ECO:0007669"/>
    <property type="project" value="UniProtKB-UniRule"/>
</dbReference>
<feature type="active site" description="Proton acceptor for HNH nuclease domain" evidence="12">
    <location>
        <position position="817"/>
    </location>
</feature>
<feature type="binding site" evidence="12">
    <location>
        <position position="733"/>
    </location>
    <ligand>
        <name>Mg(2+)</name>
        <dbReference type="ChEBI" id="CHEBI:18420"/>
        <label>1</label>
    </ligand>
</feature>
<keyword evidence="4 12" id="KW-0255">Endonuclease</keyword>
<keyword evidence="5 12" id="KW-0378">Hydrolase</keyword>
<evidence type="ECO:0000313" key="15">
    <source>
        <dbReference type="EMBL" id="CEN35147.1"/>
    </source>
</evidence>
<accession>A0A0B7HB18</accession>
<feature type="coiled-coil region" evidence="13">
    <location>
        <begin position="731"/>
        <end position="758"/>
    </location>
</feature>
<evidence type="ECO:0000256" key="5">
    <source>
        <dbReference type="ARBA" id="ARBA00022801"/>
    </source>
</evidence>
<dbReference type="Gene3D" id="3.30.420.10">
    <property type="entry name" value="Ribonuclease H-like superfamily/Ribonuclease H"/>
    <property type="match status" value="3"/>
</dbReference>
<dbReference type="GO" id="GO:0016787">
    <property type="term" value="F:hydrolase activity"/>
    <property type="evidence" value="ECO:0007669"/>
    <property type="project" value="UniProtKB-KW"/>
</dbReference>
<evidence type="ECO:0000256" key="7">
    <source>
        <dbReference type="ARBA" id="ARBA00022884"/>
    </source>
</evidence>
<dbReference type="GO" id="GO:0003677">
    <property type="term" value="F:DNA binding"/>
    <property type="evidence" value="ECO:0007669"/>
    <property type="project" value="UniProtKB-UniRule"/>
</dbReference>
<dbReference type="PROSITE" id="PS51749">
    <property type="entry name" value="HNH_CAS9"/>
    <property type="match status" value="1"/>
</dbReference>
<feature type="binding site" evidence="12">
    <location>
        <position position="737"/>
    </location>
    <ligand>
        <name>Mg(2+)</name>
        <dbReference type="ChEBI" id="CHEBI:18420"/>
        <label>1</label>
    </ligand>
</feature>
<comment type="domain">
    <text evidence="12">Has 2 endonuclease domains. The discontinuous RuvC-like domain cleaves the target DNA noncomplementary to crRNA while the HNH nuclease domain cleaves the target DNA complementary to crRNA.</text>
</comment>
<dbReference type="EC" id="3.1.-.-" evidence="12"/>
<sequence length="1448" mass="167970">MKHILGLDLGTNSIGWAVVKEAQNDNEQSEIVDVGVRVNPLTTDEKTNFEKGKPISTNADRTLKRSARRNLQRYKLRRKELIELLKEHQLISENTILTENGKGTTFQTLELRAKSAKEKISLGELARVFLTINKKRGYKSSRKAKNGDEGQLIDGMEIAKRLYEENLTTGQLSLQLLKEGKKSLPDYYRSDLQFELDKVWNFQKQSHSDILTDEFYAQLKGKGQRATSALFLAKYQIYTAENKGSREDKKLQAYQWRVDALSKELTREELAFVITEINNNLNNSSGYLGAISDRSKELYFNNETVGEYLWKQIAANPHNSLKNQVFYRQDYLDEFEQIWKTQSAFYPEILTDELKKELRDVVIFYQRKLKSQKSLVSFCEFENKEIEIKNEDGTTTKKVIGLKVAPKSSPLFQEFKIWQNLNNVLIRKKGSKTKKVAKNQQAVLFEEEKTISELDLEAKQALFNELNLKGNLKADYCLEILGYSPKEWEMNYSILEGNRTNKALYEAYLKITDLEGYDAKNHLKVKLNKDEVELDDLKVPASEIKDMVQAIFKEAGINTDILHFNAELDGKDFENQASYQLWHLLYSYEGDDSKSGNELLYKLLETKFGFKKEYAQILANVSLSDDYGNLSTKAMREIITHLKQGFPFTGRKDRPDEPSACEFAGYKHSKHSLTKEENEKRVLKDSLEVLKKNSLRQPVVEKILNQMINLVNALLKKYRTENPNFKFDEIRIELARELKKKAEERANMTANINKAKTEHEKIIKILKNEFGLPNPTRNDIIRYRLYEELKDNGYKDLYKGDYIPREKLFSKEIDIEHIIPKARVFDDSFSNKTITYRKTNLEKGERTAYDYIESLGEKQLEEFLSRIENLYEIGKPSRLHNRRNPLKKVEEKGISDSKYKKLLKKESEIGDGFVERDLRETQYIAKKAKEILLQITRSVLSTSGGITDRLREDWDLINVMKELNLPKYRALGLTKMEDRKYGQQVEVITDWTKRNDLRHHAMDALTVAFTKHNHIQYLNYLNARKNEKHKEHNNIMAIQQLETIKVTDENGNEKRIFKAPMPNFRQVAKAFLENVLISHKAKNKVVTKNKNKISGNNKVQEVLTPRGQLHKETIYGKYQYYVQKEEKIGGKFDLETIEKVANPLYQSLLKKRLEENGGDPKKAFTGKNSLAKNPIYLDEAQTEQLPEKVKLVWLENSFSIRKDITPENFKDEKLIDKILDEGVKRILKERLQSFGNDAKKAFSDLEKNPIWLNKEKGIAIKRVTISGVANAEPLHTKKDHLGKEILDKEGKPIPVDFISTGSNHHVAVYRDEKGNLQEKVVSVFEAVVRANQGLPIIDKTYNQYLGWEFLFSMKQNEMFVFPNESTGFNPNDIDLLDPKNKKIISPNLFRVQKLATGDYWFRHHLETTVETKSATKDMTYKRLSLNHIKNIIKVRINHLGDIVSVGEY</sequence>
<dbReference type="InterPro" id="IPR033114">
    <property type="entry name" value="HNH_CAS9"/>
</dbReference>
<feature type="active site" description="For RuvC-like nuclease domain" evidence="12">
    <location>
        <position position="8"/>
    </location>
</feature>